<keyword evidence="1" id="KW-0175">Coiled coil</keyword>
<evidence type="ECO:0000313" key="3">
    <source>
        <dbReference type="EMBL" id="RIA81868.1"/>
    </source>
</evidence>
<evidence type="ECO:0000313" key="4">
    <source>
        <dbReference type="EMBL" id="RIA85035.1"/>
    </source>
</evidence>
<feature type="compositionally biased region" description="Basic and acidic residues" evidence="2">
    <location>
        <begin position="176"/>
        <end position="200"/>
    </location>
</feature>
<comment type="caution">
    <text evidence="3">The sequence shown here is derived from an EMBL/GenBank/DDBJ whole genome shotgun (WGS) entry which is preliminary data.</text>
</comment>
<keyword evidence="5" id="KW-1185">Reference proteome</keyword>
<dbReference type="EMBL" id="QKYT01000733">
    <property type="protein sequence ID" value="RIA81868.1"/>
    <property type="molecule type" value="Genomic_DNA"/>
</dbReference>
<evidence type="ECO:0000313" key="5">
    <source>
        <dbReference type="Proteomes" id="UP000265703"/>
    </source>
</evidence>
<feature type="region of interest" description="Disordered" evidence="2">
    <location>
        <begin position="165"/>
        <end position="200"/>
    </location>
</feature>
<dbReference type="AlphaFoldDB" id="A0A397S7B0"/>
<accession>A0A397S7B0</accession>
<name>A0A397S7B0_9GLOM</name>
<reference evidence="3 5" key="1">
    <citation type="submission" date="2018-06" db="EMBL/GenBank/DDBJ databases">
        <title>Comparative genomics reveals the genomic features of Rhizophagus irregularis, R. cerebriforme, R. diaphanum and Gigaspora rosea, and their symbiotic lifestyle signature.</title>
        <authorList>
            <person name="Morin E."/>
            <person name="San Clemente H."/>
            <person name="Chen E.C.H."/>
            <person name="De La Providencia I."/>
            <person name="Hainaut M."/>
            <person name="Kuo A."/>
            <person name="Kohler A."/>
            <person name="Murat C."/>
            <person name="Tang N."/>
            <person name="Roy S."/>
            <person name="Loubradou J."/>
            <person name="Henrissat B."/>
            <person name="Grigoriev I.V."/>
            <person name="Corradi N."/>
            <person name="Roux C."/>
            <person name="Martin F.M."/>
        </authorList>
    </citation>
    <scope>NUCLEOTIDE SEQUENCE [LARGE SCALE GENOMIC DNA]</scope>
    <source>
        <strain evidence="3 5">DAOM 227022</strain>
    </source>
</reference>
<dbReference type="Proteomes" id="UP000265703">
    <property type="component" value="Unassembled WGS sequence"/>
</dbReference>
<evidence type="ECO:0000256" key="2">
    <source>
        <dbReference type="SAM" id="MobiDB-lite"/>
    </source>
</evidence>
<proteinExistence type="predicted"/>
<feature type="coiled-coil region" evidence="1">
    <location>
        <begin position="45"/>
        <end position="79"/>
    </location>
</feature>
<gene>
    <name evidence="4" type="ORF">C1645_831450</name>
    <name evidence="3" type="ORF">C1645_836261</name>
</gene>
<dbReference type="EMBL" id="QKYT01000454">
    <property type="protein sequence ID" value="RIA85035.1"/>
    <property type="molecule type" value="Genomic_DNA"/>
</dbReference>
<organism evidence="3 5">
    <name type="scientific">Glomus cerebriforme</name>
    <dbReference type="NCBI Taxonomy" id="658196"/>
    <lineage>
        <taxon>Eukaryota</taxon>
        <taxon>Fungi</taxon>
        <taxon>Fungi incertae sedis</taxon>
        <taxon>Mucoromycota</taxon>
        <taxon>Glomeromycotina</taxon>
        <taxon>Glomeromycetes</taxon>
        <taxon>Glomerales</taxon>
        <taxon>Glomeraceae</taxon>
        <taxon>Glomus</taxon>
    </lineage>
</organism>
<sequence>MIKIVGEENDYNDKILEKVLSIRKDVIEYAKLKRMIDDFINKRKLSKLDNNVKKIKINEESKESEIKELTKKILEVKRKIVEYWFKIRKNFKEEIEVVRKKKGKKIRKRIKQQEKLIENEIRAELYDKIIKKANGKINKKKIRAIDFERLTEGKIAEIVKHFRENKEENNEEEIEKEGISKEIEIDRKEESKSESSKNEN</sequence>
<evidence type="ECO:0000256" key="1">
    <source>
        <dbReference type="SAM" id="Coils"/>
    </source>
</evidence>
<protein>
    <submittedName>
        <fullName evidence="3">Uncharacterized protein</fullName>
    </submittedName>
</protein>